<evidence type="ECO:0000313" key="2">
    <source>
        <dbReference type="Proteomes" id="UP000187412"/>
    </source>
</evidence>
<evidence type="ECO:0000313" key="1">
    <source>
        <dbReference type="EMBL" id="OMD42786.1"/>
    </source>
</evidence>
<name>A0ABX3H4I5_PAEBO</name>
<sequence length="436" mass="50514">MANTFKYNSEYWCDEVKKYIFARLDSLWSEENGINNDLLDGFIKSILQTSGDDLKWLAAIYHINRSGGALDYILNIVPEYMNTLSWRNETFTTKSKTMRGQVLWSHTYLQRLTTKDTSTFIIQDNSKSIDSNENRLLLFYLNQLANINVPTYWSLSKTDNRIGDKLVVLIQTAKKILQSTYLREVTLVSSVSGRMISQASRNRSPLYSKLANLYLEYEAIMERPTLEMLKSLFEHGWIQPKVEEHTDDLFELFVLLSTLNTVEDIMSNQNLDFKIEYNLIRPGGSHIVARVRSEKMDIQIMYDRSPEKLFGTSEINSLYKRILGMYDGVTGSARRPDILLKINDIQNSRESRLLIEVKNTEAGSSYANESIYKALGYLKDYDGFWKAEQQPKIVLTYPYGIKAKSEIDSEWLEQDLVLISGDLKIKLKQIIQRFFS</sequence>
<evidence type="ECO:0008006" key="3">
    <source>
        <dbReference type="Google" id="ProtNLM"/>
    </source>
</evidence>
<gene>
    <name evidence="1" type="ORF">BSK56_24905</name>
</gene>
<accession>A0ABX3H4I5</accession>
<proteinExistence type="predicted"/>
<protein>
    <recommendedName>
        <fullName evidence="3">Restriction endonuclease</fullName>
    </recommendedName>
</protein>
<keyword evidence="2" id="KW-1185">Reference proteome</keyword>
<organism evidence="1 2">
    <name type="scientific">Paenibacillus borealis</name>
    <dbReference type="NCBI Taxonomy" id="160799"/>
    <lineage>
        <taxon>Bacteria</taxon>
        <taxon>Bacillati</taxon>
        <taxon>Bacillota</taxon>
        <taxon>Bacilli</taxon>
        <taxon>Bacillales</taxon>
        <taxon>Paenibacillaceae</taxon>
        <taxon>Paenibacillus</taxon>
    </lineage>
</organism>
<dbReference type="RefSeq" id="WP_076113231.1">
    <property type="nucleotide sequence ID" value="NZ_MPTB01000038.1"/>
</dbReference>
<reference evidence="1 2" key="1">
    <citation type="submission" date="2016-10" db="EMBL/GenBank/DDBJ databases">
        <title>Paenibacillus species isolates.</title>
        <authorList>
            <person name="Beno S.M."/>
        </authorList>
    </citation>
    <scope>NUCLEOTIDE SEQUENCE [LARGE SCALE GENOMIC DNA]</scope>
    <source>
        <strain evidence="1 2">FSL H7-0744</strain>
    </source>
</reference>
<comment type="caution">
    <text evidence="1">The sequence shown here is derived from an EMBL/GenBank/DDBJ whole genome shotgun (WGS) entry which is preliminary data.</text>
</comment>
<dbReference type="Proteomes" id="UP000187412">
    <property type="component" value="Unassembled WGS sequence"/>
</dbReference>
<dbReference type="EMBL" id="MPTB01000038">
    <property type="protein sequence ID" value="OMD42786.1"/>
    <property type="molecule type" value="Genomic_DNA"/>
</dbReference>